<sequence length="57" mass="6373">MEYVLGELADNSPEVRLIDDEELSEFRWVSAADMDELTGGTVFGPLREALVKKMDLA</sequence>
<comment type="caution">
    <text evidence="1">The sequence shown here is derived from an EMBL/GenBank/DDBJ whole genome shotgun (WGS) entry which is preliminary data.</text>
</comment>
<keyword evidence="2" id="KW-1185">Reference proteome</keyword>
<dbReference type="AlphaFoldDB" id="A0A231HE63"/>
<reference evidence="1 2" key="1">
    <citation type="submission" date="2017-07" db="EMBL/GenBank/DDBJ databases">
        <title>First draft Genome Sequence of Nocardia cerradoensis isolated from human infection.</title>
        <authorList>
            <person name="Carrasco G."/>
        </authorList>
    </citation>
    <scope>NUCLEOTIDE SEQUENCE [LARGE SCALE GENOMIC DNA]</scope>
    <source>
        <strain evidence="1 2">CNM20130759</strain>
    </source>
</reference>
<accession>A0A231HE63</accession>
<protein>
    <submittedName>
        <fullName evidence="1">Uncharacterized protein</fullName>
    </submittedName>
</protein>
<evidence type="ECO:0000313" key="1">
    <source>
        <dbReference type="EMBL" id="OXR47102.1"/>
    </source>
</evidence>
<name>A0A231HE63_9NOCA</name>
<proteinExistence type="predicted"/>
<organism evidence="1 2">
    <name type="scientific">Nocardia cerradoensis</name>
    <dbReference type="NCBI Taxonomy" id="85688"/>
    <lineage>
        <taxon>Bacteria</taxon>
        <taxon>Bacillati</taxon>
        <taxon>Actinomycetota</taxon>
        <taxon>Actinomycetes</taxon>
        <taxon>Mycobacteriales</taxon>
        <taxon>Nocardiaceae</taxon>
        <taxon>Nocardia</taxon>
    </lineage>
</organism>
<evidence type="ECO:0000313" key="2">
    <source>
        <dbReference type="Proteomes" id="UP000215506"/>
    </source>
</evidence>
<dbReference type="EMBL" id="NGAF01000001">
    <property type="protein sequence ID" value="OXR47102.1"/>
    <property type="molecule type" value="Genomic_DNA"/>
</dbReference>
<gene>
    <name evidence="1" type="ORF">B7C42_00224</name>
</gene>
<dbReference type="Proteomes" id="UP000215506">
    <property type="component" value="Unassembled WGS sequence"/>
</dbReference>